<proteinExistence type="predicted"/>
<dbReference type="AlphaFoldDB" id="A0A2N9IQP7"/>
<evidence type="ECO:0000256" key="1">
    <source>
        <dbReference type="SAM" id="Phobius"/>
    </source>
</evidence>
<accession>A0A2N9IQP7</accession>
<sequence length="62" mass="7084">MESPNRIAWHLMLWTIRFTFFVFVCKDGILAPSILPHKTSPADVALAIYRTAIKLCVICCFL</sequence>
<evidence type="ECO:0000313" key="2">
    <source>
        <dbReference type="EMBL" id="SPD27827.1"/>
    </source>
</evidence>
<dbReference type="EMBL" id="OIVN01006209">
    <property type="protein sequence ID" value="SPD27827.1"/>
    <property type="molecule type" value="Genomic_DNA"/>
</dbReference>
<reference evidence="2" key="1">
    <citation type="submission" date="2018-02" db="EMBL/GenBank/DDBJ databases">
        <authorList>
            <person name="Cohen D.B."/>
            <person name="Kent A.D."/>
        </authorList>
    </citation>
    <scope>NUCLEOTIDE SEQUENCE</scope>
</reference>
<protein>
    <submittedName>
        <fullName evidence="2">Uncharacterized protein</fullName>
    </submittedName>
</protein>
<keyword evidence="1" id="KW-0812">Transmembrane</keyword>
<name>A0A2N9IQP7_FAGSY</name>
<organism evidence="2">
    <name type="scientific">Fagus sylvatica</name>
    <name type="common">Beechnut</name>
    <dbReference type="NCBI Taxonomy" id="28930"/>
    <lineage>
        <taxon>Eukaryota</taxon>
        <taxon>Viridiplantae</taxon>
        <taxon>Streptophyta</taxon>
        <taxon>Embryophyta</taxon>
        <taxon>Tracheophyta</taxon>
        <taxon>Spermatophyta</taxon>
        <taxon>Magnoliopsida</taxon>
        <taxon>eudicotyledons</taxon>
        <taxon>Gunneridae</taxon>
        <taxon>Pentapetalae</taxon>
        <taxon>rosids</taxon>
        <taxon>fabids</taxon>
        <taxon>Fagales</taxon>
        <taxon>Fagaceae</taxon>
        <taxon>Fagus</taxon>
    </lineage>
</organism>
<feature type="transmembrane region" description="Helical" evidence="1">
    <location>
        <begin position="6"/>
        <end position="25"/>
    </location>
</feature>
<gene>
    <name evidence="2" type="ORF">FSB_LOCUS55709</name>
</gene>
<keyword evidence="1" id="KW-0472">Membrane</keyword>
<keyword evidence="1" id="KW-1133">Transmembrane helix</keyword>